<proteinExistence type="predicted"/>
<reference evidence="3" key="2">
    <citation type="submission" date="2024-03" db="EMBL/GenBank/DDBJ databases">
        <authorList>
            <person name="Ni Y."/>
            <person name="Xu T."/>
            <person name="Yan S."/>
            <person name="Chen L."/>
            <person name="Wang Y."/>
        </authorList>
    </citation>
    <scope>NUCLEOTIDE SEQUENCE</scope>
    <source>
        <strain evidence="3">NTT1</strain>
        <strain evidence="2">NTT2</strain>
    </source>
</reference>
<name>A0AAT9J9X6_9VIRU</name>
<keyword evidence="1" id="KW-0472">Membrane</keyword>
<organism evidence="3">
    <name type="scientific">Nitrosopumilaceae spindle-shaped virus</name>
    <dbReference type="NCBI Taxonomy" id="3065433"/>
    <lineage>
        <taxon>Viruses</taxon>
    </lineage>
</organism>
<protein>
    <submittedName>
        <fullName evidence="2">ORF28</fullName>
    </submittedName>
    <submittedName>
        <fullName evidence="3">ORF33</fullName>
    </submittedName>
</protein>
<dbReference type="EMBL" id="BK067783">
    <property type="protein sequence ID" value="DBA51727.1"/>
    <property type="molecule type" value="Genomic_DNA"/>
</dbReference>
<keyword evidence="1" id="KW-0812">Transmembrane</keyword>
<feature type="transmembrane region" description="Helical" evidence="1">
    <location>
        <begin position="115"/>
        <end position="139"/>
    </location>
</feature>
<evidence type="ECO:0000313" key="2">
    <source>
        <dbReference type="EMBL" id="DBA51727.1"/>
    </source>
</evidence>
<sequence length="154" mass="17861">MTNKKPRYCKCGHLSHPTHDTPKSFLGFKYQARRGCNGIRKINETTSIPCECKRFLLESYPTKYDRISTYVLLGFGIFAIGIFLFTAYGTSTILECKDPTCIKILEEKTFTEGQALSFAFLAFLLISVWLFNLFSGVIFDHRYMCKREKRDHQE</sequence>
<keyword evidence="1" id="KW-1133">Transmembrane helix</keyword>
<feature type="transmembrane region" description="Helical" evidence="1">
    <location>
        <begin position="67"/>
        <end position="88"/>
    </location>
</feature>
<evidence type="ECO:0000313" key="3">
    <source>
        <dbReference type="EMBL" id="DBA52174.1"/>
    </source>
</evidence>
<accession>A0AAT9J9X6</accession>
<evidence type="ECO:0000256" key="1">
    <source>
        <dbReference type="SAM" id="Phobius"/>
    </source>
</evidence>
<reference evidence="3" key="1">
    <citation type="journal article" date="2024" name="Environ. Microbiol. Rep.">
        <title>Hiding in plain sight: The discovery of complete genomes of 11 hypothetical spindle-shaped viruses that putatively infect mesophilic ammonia-oxidizing archaea.</title>
        <authorList>
            <person name="Ni Y."/>
            <person name="Xu T."/>
            <person name="Yan S."/>
            <person name="Chen L."/>
            <person name="Wang Y."/>
        </authorList>
    </citation>
    <scope>NUCLEOTIDE SEQUENCE</scope>
    <source>
        <strain evidence="3">NTT1</strain>
        <strain evidence="2">NTT2</strain>
    </source>
</reference>
<dbReference type="EMBL" id="BK067791">
    <property type="protein sequence ID" value="DBA52174.1"/>
    <property type="molecule type" value="Genomic_DNA"/>
</dbReference>